<comment type="caution">
    <text evidence="1">The sequence shown here is derived from an EMBL/GenBank/DDBJ whole genome shotgun (WGS) entry which is preliminary data.</text>
</comment>
<accession>A0ACC0WMP8</accession>
<proteinExistence type="predicted"/>
<reference evidence="1 2" key="1">
    <citation type="journal article" date="2022" name="bioRxiv">
        <title>The genome of the oomycete Peronosclerospora sorghi, a cosmopolitan pathogen of maize and sorghum, is inflated with dispersed pseudogenes.</title>
        <authorList>
            <person name="Fletcher K."/>
            <person name="Martin F."/>
            <person name="Isakeit T."/>
            <person name="Cavanaugh K."/>
            <person name="Magill C."/>
            <person name="Michelmore R."/>
        </authorList>
    </citation>
    <scope>NUCLEOTIDE SEQUENCE [LARGE SCALE GENOMIC DNA]</scope>
    <source>
        <strain evidence="1">P6</strain>
    </source>
</reference>
<keyword evidence="2" id="KW-1185">Reference proteome</keyword>
<gene>
    <name evidence="1" type="ORF">PsorP6_017597</name>
</gene>
<dbReference type="EMBL" id="CM047590">
    <property type="protein sequence ID" value="KAI9919586.1"/>
    <property type="molecule type" value="Genomic_DNA"/>
</dbReference>
<protein>
    <submittedName>
        <fullName evidence="1">Uncharacterized protein</fullName>
    </submittedName>
</protein>
<organism evidence="1 2">
    <name type="scientific">Peronosclerospora sorghi</name>
    <dbReference type="NCBI Taxonomy" id="230839"/>
    <lineage>
        <taxon>Eukaryota</taxon>
        <taxon>Sar</taxon>
        <taxon>Stramenopiles</taxon>
        <taxon>Oomycota</taxon>
        <taxon>Peronosporomycetes</taxon>
        <taxon>Peronosporales</taxon>
        <taxon>Peronosporaceae</taxon>
        <taxon>Peronosclerospora</taxon>
    </lineage>
</organism>
<sequence length="252" mass="29220">MKLLLLVVLLLLSSIAAVVQSTPELVQHDLLSPTGLQRHGTHTVRHLETSAFLVPDEWKTAFVQARKDFVDTESQTKAYHYYRTMLPLDLDSTDQYQELMKRFLADHADTIVDGVKIVNAMKMSREPSVRSFAADVEAQLVKKWHTEGKTLKQVFEGLQLNEIHDEMDLYANPAFSTWMAYAKHLYSIWSFSEVGNVLRRMEKSKNFDVIRTMEESGLADAWVFRDIPLRNTLYDKWKFIEEYHHEHASTSN</sequence>
<evidence type="ECO:0000313" key="1">
    <source>
        <dbReference type="EMBL" id="KAI9919586.1"/>
    </source>
</evidence>
<evidence type="ECO:0000313" key="2">
    <source>
        <dbReference type="Proteomes" id="UP001163321"/>
    </source>
</evidence>
<dbReference type="Proteomes" id="UP001163321">
    <property type="component" value="Chromosome 11"/>
</dbReference>
<name>A0ACC0WMP8_9STRA</name>